<name>A0ABT9Y4X1_9FIRM</name>
<accession>A0ABT9Y4X1</accession>
<gene>
    <name evidence="1" type="ORF">J2S01_000575</name>
</gene>
<dbReference type="Proteomes" id="UP001239167">
    <property type="component" value="Unassembled WGS sequence"/>
</dbReference>
<proteinExistence type="predicted"/>
<reference evidence="1 2" key="1">
    <citation type="submission" date="2023-07" db="EMBL/GenBank/DDBJ databases">
        <title>Genomic Encyclopedia of Type Strains, Phase IV (KMG-IV): sequencing the most valuable type-strain genomes for metagenomic binning, comparative biology and taxonomic classification.</title>
        <authorList>
            <person name="Goeker M."/>
        </authorList>
    </citation>
    <scope>NUCLEOTIDE SEQUENCE [LARGE SCALE GENOMIC DNA]</scope>
    <source>
        <strain evidence="1 2">DSM 16980</strain>
    </source>
</reference>
<evidence type="ECO:0000313" key="1">
    <source>
        <dbReference type="EMBL" id="MDQ0202879.1"/>
    </source>
</evidence>
<dbReference type="RefSeq" id="WP_307222845.1">
    <property type="nucleotide sequence ID" value="NZ_CP116940.1"/>
</dbReference>
<protein>
    <recommendedName>
        <fullName evidence="3">Antitoxin VbhA domain-containing protein</fullName>
    </recommendedName>
</protein>
<sequence>MRLLKETLVANTTKQERELNVRNAFGLGSIDSLLPSERLNELAQAYINGEMEICEIYEIRKKELLKQE</sequence>
<dbReference type="EMBL" id="JAUSUE010000003">
    <property type="protein sequence ID" value="MDQ0202879.1"/>
    <property type="molecule type" value="Genomic_DNA"/>
</dbReference>
<comment type="caution">
    <text evidence="1">The sequence shown here is derived from an EMBL/GenBank/DDBJ whole genome shotgun (WGS) entry which is preliminary data.</text>
</comment>
<evidence type="ECO:0008006" key="3">
    <source>
        <dbReference type="Google" id="ProtNLM"/>
    </source>
</evidence>
<evidence type="ECO:0000313" key="2">
    <source>
        <dbReference type="Proteomes" id="UP001239167"/>
    </source>
</evidence>
<organism evidence="1 2">
    <name type="scientific">Pectinatus haikarae</name>
    <dbReference type="NCBI Taxonomy" id="349096"/>
    <lineage>
        <taxon>Bacteria</taxon>
        <taxon>Bacillati</taxon>
        <taxon>Bacillota</taxon>
        <taxon>Negativicutes</taxon>
        <taxon>Selenomonadales</taxon>
        <taxon>Selenomonadaceae</taxon>
        <taxon>Pectinatus</taxon>
    </lineage>
</organism>
<keyword evidence="2" id="KW-1185">Reference proteome</keyword>